<keyword evidence="12" id="KW-0325">Glycoprotein</keyword>
<evidence type="ECO:0000256" key="6">
    <source>
        <dbReference type="ARBA" id="ARBA00022729"/>
    </source>
</evidence>
<feature type="compositionally biased region" description="Low complexity" evidence="18">
    <location>
        <begin position="300"/>
        <end position="317"/>
    </location>
</feature>
<protein>
    <recommendedName>
        <fullName evidence="16">Cell adhesion molecule 1</fullName>
    </recommendedName>
    <alternativeName>
        <fullName evidence="17">Synaptic cell adhesion molecule</fullName>
    </alternativeName>
</protein>
<dbReference type="FunFam" id="2.60.40.10:FF:000200">
    <property type="entry name" value="cell adhesion molecule 1 isoform X1"/>
    <property type="match status" value="1"/>
</dbReference>
<evidence type="ECO:0000256" key="14">
    <source>
        <dbReference type="ARBA" id="ARBA00034103"/>
    </source>
</evidence>
<keyword evidence="13" id="KW-0393">Immunoglobulin domain</keyword>
<evidence type="ECO:0000256" key="9">
    <source>
        <dbReference type="ARBA" id="ARBA00023018"/>
    </source>
</evidence>
<dbReference type="Pfam" id="PF13927">
    <property type="entry name" value="Ig_3"/>
    <property type="match status" value="1"/>
</dbReference>
<feature type="domain" description="Ig-like" evidence="20">
    <location>
        <begin position="201"/>
        <end position="275"/>
    </location>
</feature>
<evidence type="ECO:0000256" key="13">
    <source>
        <dbReference type="ARBA" id="ARBA00023319"/>
    </source>
</evidence>
<evidence type="ECO:0000256" key="17">
    <source>
        <dbReference type="ARBA" id="ARBA00080773"/>
    </source>
</evidence>
<evidence type="ECO:0000256" key="12">
    <source>
        <dbReference type="ARBA" id="ARBA00023180"/>
    </source>
</evidence>
<dbReference type="InterPro" id="IPR007110">
    <property type="entry name" value="Ig-like_dom"/>
</dbReference>
<evidence type="ECO:0000256" key="5">
    <source>
        <dbReference type="ARBA" id="ARBA00022692"/>
    </source>
</evidence>
<evidence type="ECO:0000256" key="15">
    <source>
        <dbReference type="ARBA" id="ARBA00063829"/>
    </source>
</evidence>
<dbReference type="AlphaFoldDB" id="A0A8C8RUN6"/>
<evidence type="ECO:0000256" key="10">
    <source>
        <dbReference type="ARBA" id="ARBA00023136"/>
    </source>
</evidence>
<comment type="similarity">
    <text evidence="2">Belongs to the nectin family.</text>
</comment>
<dbReference type="SMART" id="SM00409">
    <property type="entry name" value="IG"/>
    <property type="match status" value="3"/>
</dbReference>
<dbReference type="GO" id="GO:0045202">
    <property type="term" value="C:synapse"/>
    <property type="evidence" value="ECO:0007669"/>
    <property type="project" value="UniProtKB-SubCell"/>
</dbReference>
<dbReference type="GO" id="GO:0043005">
    <property type="term" value="C:neuron projection"/>
    <property type="evidence" value="ECO:0007669"/>
    <property type="project" value="TreeGrafter"/>
</dbReference>
<name>A0A8C8RUN6_9SAUR</name>
<feature type="domain" description="Ig-like" evidence="20">
    <location>
        <begin position="103"/>
        <end position="190"/>
    </location>
</feature>
<dbReference type="Ensembl" id="ENSPCET00000010357.1">
    <property type="protein sequence ID" value="ENSPCEP00000010021.1"/>
    <property type="gene ID" value="ENSPCEG00000007907.1"/>
</dbReference>
<evidence type="ECO:0000313" key="21">
    <source>
        <dbReference type="Ensembl" id="ENSPCEP00000010021.1"/>
    </source>
</evidence>
<dbReference type="GO" id="GO:0005102">
    <property type="term" value="F:signaling receptor binding"/>
    <property type="evidence" value="ECO:0007669"/>
    <property type="project" value="TreeGrafter"/>
</dbReference>
<dbReference type="SMART" id="SM00294">
    <property type="entry name" value="4.1m"/>
    <property type="match status" value="1"/>
</dbReference>
<dbReference type="GO" id="GO:0005886">
    <property type="term" value="C:plasma membrane"/>
    <property type="evidence" value="ECO:0007669"/>
    <property type="project" value="UniProtKB-SubCell"/>
</dbReference>
<evidence type="ECO:0000256" key="4">
    <source>
        <dbReference type="ARBA" id="ARBA00022553"/>
    </source>
</evidence>
<comment type="subunit">
    <text evidence="15">Homodimer (via Ig-like V-type domain). Interacts with FARP1. Interacts (via Ig-like V-type domain) with CRTAM (via Ig-like V-type domain); the interaction competes with CRTAM homodimerization and CADM1 homodimerization. Interacts (via C-terminus) with EPB41L3/DAL1. The interaction with EPB41L3/DAL1 may act to anchor CADM1 to the actin cytoskeleton. Interacts (via C-terminus) with MPP2 (via PDZ domain). Interacts (via C-terminus) with MPP3 (via PDZ domain); this interaction connects CADM1 with DLG1. Interacts (via C-terminus) with PALS2 (via PDZ domain).</text>
</comment>
<evidence type="ECO:0000259" key="20">
    <source>
        <dbReference type="PROSITE" id="PS50835"/>
    </source>
</evidence>
<dbReference type="Gene3D" id="2.60.40.10">
    <property type="entry name" value="Immunoglobulins"/>
    <property type="match status" value="3"/>
</dbReference>
<dbReference type="GO" id="GO:0051606">
    <property type="term" value="P:detection of stimulus"/>
    <property type="evidence" value="ECO:0007669"/>
    <property type="project" value="TreeGrafter"/>
</dbReference>
<dbReference type="InterPro" id="IPR036179">
    <property type="entry name" value="Ig-like_dom_sf"/>
</dbReference>
<dbReference type="Pfam" id="PF07686">
    <property type="entry name" value="V-set"/>
    <property type="match status" value="1"/>
</dbReference>
<dbReference type="InterPro" id="IPR003585">
    <property type="entry name" value="Neurexin-like"/>
</dbReference>
<evidence type="ECO:0000256" key="16">
    <source>
        <dbReference type="ARBA" id="ARBA00068781"/>
    </source>
</evidence>
<feature type="region of interest" description="Disordered" evidence="18">
    <location>
        <begin position="295"/>
        <end position="328"/>
    </location>
</feature>
<dbReference type="InterPro" id="IPR003598">
    <property type="entry name" value="Ig_sub2"/>
</dbReference>
<keyword evidence="6" id="KW-0732">Signal</keyword>
<evidence type="ECO:0000313" key="22">
    <source>
        <dbReference type="Proteomes" id="UP000694393"/>
    </source>
</evidence>
<evidence type="ECO:0000256" key="18">
    <source>
        <dbReference type="SAM" id="MobiDB-lite"/>
    </source>
</evidence>
<dbReference type="PROSITE" id="PS50835">
    <property type="entry name" value="IG_LIKE"/>
    <property type="match status" value="3"/>
</dbReference>
<dbReference type="InterPro" id="IPR013106">
    <property type="entry name" value="Ig_V-set"/>
</dbReference>
<comment type="subcellular location">
    <subcellularLocation>
        <location evidence="1">Cell membrane</location>
        <topology evidence="1">Single-pass type I membrane protein</topology>
    </subcellularLocation>
    <subcellularLocation>
        <location evidence="14">Synapse</location>
    </subcellularLocation>
</comment>
<dbReference type="GO" id="GO:0008037">
    <property type="term" value="P:cell recognition"/>
    <property type="evidence" value="ECO:0007669"/>
    <property type="project" value="TreeGrafter"/>
</dbReference>
<evidence type="ECO:0000256" key="11">
    <source>
        <dbReference type="ARBA" id="ARBA00023157"/>
    </source>
</evidence>
<dbReference type="SMART" id="SM00408">
    <property type="entry name" value="IGc2"/>
    <property type="match status" value="3"/>
</dbReference>
<dbReference type="FunFam" id="2.60.40.10:FF:000013">
    <property type="entry name" value="cell adhesion molecule 1 isoform X1"/>
    <property type="match status" value="1"/>
</dbReference>
<dbReference type="PANTHER" id="PTHR45889:SF2">
    <property type="entry name" value="CELL ADHESION MOLECULE 1"/>
    <property type="match status" value="1"/>
</dbReference>
<evidence type="ECO:0000256" key="8">
    <source>
        <dbReference type="ARBA" id="ARBA00022989"/>
    </source>
</evidence>
<keyword evidence="7" id="KW-0677">Repeat</keyword>
<sequence length="405" mass="44874">GDGQNLVTEDVTVVEGEVATISCRVRNSDDSVIQLLNPNRQTIYFRDFRPLKDSRFQLVNFSNSELRVSLTNVSVSDEGRYFCQLYTDPPQEIYTTITVLVPPRNLMIDIQKDTVVEGEEIELNCTAMASKPATTIRWFKGNKELTGKSEVEQWSDMFTVTSKLSLTVGREDDGVPIICLVDHPAVKDLQTQHYLEVLYKPQVRVLQNYPLQGLTREGEPLELTCTALGKPQPTDMKWLRVDDEMPQHVVVSGSNLLISNLNKTDNGTYRCEASNTVGKSHADYMLFVYDPPTTIPPPTTTTTTTTPTTITDTTATTEPAVHDSRAGDEGSIRAVDHAVIGGVVAVVVFAMLCLLIILGRYFARHKGTYFTHEAKGADDAADADTAIINAEGGQNNSEEKKEYFI</sequence>
<dbReference type="InterPro" id="IPR013162">
    <property type="entry name" value="CD80_C2-set"/>
</dbReference>
<dbReference type="CDD" id="cd05883">
    <property type="entry name" value="IgI_2_Necl-2"/>
    <property type="match status" value="1"/>
</dbReference>
<dbReference type="CDD" id="cd05881">
    <property type="entry name" value="IgV_1_Necl-2"/>
    <property type="match status" value="1"/>
</dbReference>
<dbReference type="Pfam" id="PF08205">
    <property type="entry name" value="C2-set_2"/>
    <property type="match status" value="1"/>
</dbReference>
<organism evidence="21 22">
    <name type="scientific">Pelusios castaneus</name>
    <name type="common">West African mud turtle</name>
    <dbReference type="NCBI Taxonomy" id="367368"/>
    <lineage>
        <taxon>Eukaryota</taxon>
        <taxon>Metazoa</taxon>
        <taxon>Chordata</taxon>
        <taxon>Craniata</taxon>
        <taxon>Vertebrata</taxon>
        <taxon>Euteleostomi</taxon>
        <taxon>Archelosauria</taxon>
        <taxon>Testudinata</taxon>
        <taxon>Testudines</taxon>
        <taxon>Pleurodira</taxon>
        <taxon>Pelomedusidae</taxon>
        <taxon>Pelusios</taxon>
    </lineage>
</organism>
<reference evidence="21" key="1">
    <citation type="submission" date="2025-08" db="UniProtKB">
        <authorList>
            <consortium name="Ensembl"/>
        </authorList>
    </citation>
    <scope>IDENTIFICATION</scope>
</reference>
<evidence type="ECO:0000256" key="19">
    <source>
        <dbReference type="SAM" id="Phobius"/>
    </source>
</evidence>
<keyword evidence="3" id="KW-1003">Cell membrane</keyword>
<feature type="domain" description="Ig-like" evidence="20">
    <location>
        <begin position="1"/>
        <end position="98"/>
    </location>
</feature>
<evidence type="ECO:0000256" key="2">
    <source>
        <dbReference type="ARBA" id="ARBA00007810"/>
    </source>
</evidence>
<dbReference type="InterPro" id="IPR013783">
    <property type="entry name" value="Ig-like_fold"/>
</dbReference>
<keyword evidence="8 19" id="KW-1133">Transmembrane helix</keyword>
<dbReference type="FunFam" id="2.60.40.10:FF:000184">
    <property type="entry name" value="cell adhesion molecule 1 isoform X2"/>
    <property type="match status" value="1"/>
</dbReference>
<feature type="transmembrane region" description="Helical" evidence="19">
    <location>
        <begin position="338"/>
        <end position="358"/>
    </location>
</feature>
<keyword evidence="10 19" id="KW-0472">Membrane</keyword>
<dbReference type="InterPro" id="IPR003599">
    <property type="entry name" value="Ig_sub"/>
</dbReference>
<keyword evidence="5 19" id="KW-0812">Transmembrane</keyword>
<reference evidence="21" key="2">
    <citation type="submission" date="2025-09" db="UniProtKB">
        <authorList>
            <consortium name="Ensembl"/>
        </authorList>
    </citation>
    <scope>IDENTIFICATION</scope>
</reference>
<evidence type="ECO:0000256" key="7">
    <source>
        <dbReference type="ARBA" id="ARBA00022737"/>
    </source>
</evidence>
<dbReference type="SUPFAM" id="SSF48726">
    <property type="entry name" value="Immunoglobulin"/>
    <property type="match status" value="3"/>
</dbReference>
<keyword evidence="22" id="KW-1185">Reference proteome</keyword>
<dbReference type="Proteomes" id="UP000694393">
    <property type="component" value="Unplaced"/>
</dbReference>
<evidence type="ECO:0000256" key="3">
    <source>
        <dbReference type="ARBA" id="ARBA00022475"/>
    </source>
</evidence>
<keyword evidence="4" id="KW-0597">Phosphoprotein</keyword>
<dbReference type="GO" id="GO:0007156">
    <property type="term" value="P:homophilic cell adhesion via plasma membrane adhesion molecules"/>
    <property type="evidence" value="ECO:0007669"/>
    <property type="project" value="TreeGrafter"/>
</dbReference>
<keyword evidence="11" id="KW-1015">Disulfide bond</keyword>
<dbReference type="PANTHER" id="PTHR45889">
    <property type="entry name" value="IG-LIKE DOMAIN-CONTAINING PROTEIN"/>
    <property type="match status" value="1"/>
</dbReference>
<evidence type="ECO:0000256" key="1">
    <source>
        <dbReference type="ARBA" id="ARBA00004251"/>
    </source>
</evidence>
<keyword evidence="9" id="KW-0770">Synapse</keyword>
<dbReference type="GO" id="GO:0042271">
    <property type="term" value="P:susceptibility to natural killer cell mediated cytotoxicity"/>
    <property type="evidence" value="ECO:0007669"/>
    <property type="project" value="TreeGrafter"/>
</dbReference>
<accession>A0A8C8RUN6</accession>
<proteinExistence type="inferred from homology"/>